<dbReference type="InterPro" id="IPR052958">
    <property type="entry name" value="IFN-induced_PKR_regulator"/>
</dbReference>
<dbReference type="OMA" id="NERIHED"/>
<dbReference type="AlphaFoldDB" id="A0A1X7UA98"/>
<organism evidence="3">
    <name type="scientific">Amphimedon queenslandica</name>
    <name type="common">Sponge</name>
    <dbReference type="NCBI Taxonomy" id="400682"/>
    <lineage>
        <taxon>Eukaryota</taxon>
        <taxon>Metazoa</taxon>
        <taxon>Porifera</taxon>
        <taxon>Demospongiae</taxon>
        <taxon>Heteroscleromorpha</taxon>
        <taxon>Haplosclerida</taxon>
        <taxon>Niphatidae</taxon>
        <taxon>Amphimedon</taxon>
    </lineage>
</organism>
<dbReference type="EnsemblMetazoa" id="Aqu2.1.24680_001">
    <property type="protein sequence ID" value="Aqu2.1.24680_001"/>
    <property type="gene ID" value="Aqu2.1.24680"/>
</dbReference>
<dbReference type="Pfam" id="PF00078">
    <property type="entry name" value="RVT_1"/>
    <property type="match status" value="1"/>
</dbReference>
<dbReference type="InterPro" id="IPR000477">
    <property type="entry name" value="RT_dom"/>
</dbReference>
<dbReference type="SMART" id="SM00597">
    <property type="entry name" value="ZnF_TTF"/>
    <property type="match status" value="1"/>
</dbReference>
<dbReference type="InterPro" id="IPR043502">
    <property type="entry name" value="DNA/RNA_pol_sf"/>
</dbReference>
<evidence type="ECO:0000256" key="1">
    <source>
        <dbReference type="SAM" id="MobiDB-lite"/>
    </source>
</evidence>
<protein>
    <recommendedName>
        <fullName evidence="2">TTF-type domain-containing protein</fullName>
    </recommendedName>
</protein>
<proteinExistence type="predicted"/>
<evidence type="ECO:0000313" key="3">
    <source>
        <dbReference type="EnsemblMetazoa" id="Aqu2.1.24680_001"/>
    </source>
</evidence>
<feature type="domain" description="TTF-type" evidence="2">
    <location>
        <begin position="77"/>
        <end position="160"/>
    </location>
</feature>
<dbReference type="PANTHER" id="PTHR46289">
    <property type="entry name" value="52 KDA REPRESSOR OF THE INHIBITOR OF THE PROTEIN KINASE-LIKE PROTEIN-RELATED"/>
    <property type="match status" value="1"/>
</dbReference>
<dbReference type="InterPro" id="IPR012337">
    <property type="entry name" value="RNaseH-like_sf"/>
</dbReference>
<dbReference type="eggNOG" id="KOG0017">
    <property type="taxonomic scope" value="Eukaryota"/>
</dbReference>
<dbReference type="Gene3D" id="3.30.70.270">
    <property type="match status" value="1"/>
</dbReference>
<dbReference type="Pfam" id="PF14291">
    <property type="entry name" value="DUF4371"/>
    <property type="match status" value="1"/>
</dbReference>
<dbReference type="InterPro" id="IPR006580">
    <property type="entry name" value="Znf_TTF"/>
</dbReference>
<name>A0A1X7UA98_AMPQE</name>
<dbReference type="SUPFAM" id="SSF56672">
    <property type="entry name" value="DNA/RNA polymerases"/>
    <property type="match status" value="1"/>
</dbReference>
<dbReference type="SUPFAM" id="SSF53098">
    <property type="entry name" value="Ribonuclease H-like"/>
    <property type="match status" value="1"/>
</dbReference>
<dbReference type="PANTHER" id="PTHR46289:SF16">
    <property type="entry name" value="52 KDA REPRESSOR OF THE INHIBITOR OF THE PROTEIN KINASE"/>
    <property type="match status" value="1"/>
</dbReference>
<feature type="region of interest" description="Disordered" evidence="1">
    <location>
        <begin position="1"/>
        <end position="24"/>
    </location>
</feature>
<reference evidence="3" key="1">
    <citation type="submission" date="2017-05" db="UniProtKB">
        <authorList>
            <consortium name="EnsemblMetazoa"/>
        </authorList>
    </citation>
    <scope>IDENTIFICATION</scope>
</reference>
<dbReference type="InParanoid" id="A0A1X7UA98"/>
<sequence>MECSNSTEPSTPTVKAAPSALPESPQFSDIGNILDPSKSVNDLCQDVATLSNDNKYSLLFNHVSPPSVFPSTYSKGCNRRFNPVWLNKYTWLRYSPKLNGLFCGPCSLLLSIDKRKDKCLLVNRPYSNWVKISNILKKHNSLSYHSACVQSADTLRATVVNPISRIDVINNSTLQKQINENQQILRQIVRAIVYLAKQGLPFRGDVEDLPLSKNPGNFLALLRVFAETDEILYKHLTTPKARNATYLSPMSQNEVISVIGHDIILAKIVSEIKQAQFYSVLADEVSSHNIEHLPICIRFVDNENCIREEFVSFIKLQRVRAIDVAIAIVTCLQNLGLSLSDLRGQGYDGASTMSGAKNGVQAKLKEIQPKAVYTHCSGHALNLSIVSSCSIPLIRNCVDAMKSFTIWVKYSPKREGLLKAIAAEKTHSTSRSILLNMCVTRWIENIEGWERFTQAHPFMLQMCEIIIYGGGNFPQYDDGWTAEDKRNALAHMKCLESFEIIYCMTALSRCLMYLKEAMVKIQGKEMDIVGGVSCAMECCEELKTIRANIDSFSNRIFDHCKRIAEASGVQISMPRVTKRQQNRLNPEFTSPEDYYKKTITIPFLDHMIADIGSRFSTHTKQAASLEKILPTKINDDSALSDLSEAIKLYSDDLPNHEILDEEYSRWKSKWLTSNDSRPATLQEALKSCPSSLPNIHTLLKLFATIPLSSCSCERSASALRRLNNYLRCSQTEERLSALALIHMNYDTDIKIDNLDTCADVSVIPPTKSDRHRRSLNFTLQAANEYPELTQLWKEMQLKYFSILWIWYGLEFAYVYIDDVLVASSDEVEHKNYLTQIFDHFKYYKVFINSDKCEFGQSSVHFLGDIVDENGIDC</sequence>
<evidence type="ECO:0000259" key="2">
    <source>
        <dbReference type="SMART" id="SM00597"/>
    </source>
</evidence>
<dbReference type="InterPro" id="IPR025398">
    <property type="entry name" value="DUF4371"/>
</dbReference>
<feature type="compositionally biased region" description="Polar residues" evidence="1">
    <location>
        <begin position="1"/>
        <end position="13"/>
    </location>
</feature>
<dbReference type="OrthoDB" id="10029684at2759"/>
<dbReference type="InterPro" id="IPR043128">
    <property type="entry name" value="Rev_trsase/Diguanyl_cyclase"/>
</dbReference>
<accession>A0A1X7UA98</accession>